<evidence type="ECO:0000256" key="3">
    <source>
        <dbReference type="ARBA" id="ARBA00022837"/>
    </source>
</evidence>
<evidence type="ECO:0000256" key="2">
    <source>
        <dbReference type="ARBA" id="ARBA00022737"/>
    </source>
</evidence>
<dbReference type="InterPro" id="IPR011992">
    <property type="entry name" value="EF-hand-dom_pair"/>
</dbReference>
<dbReference type="PROSITE" id="PS00018">
    <property type="entry name" value="EF_HAND_1"/>
    <property type="match status" value="2"/>
</dbReference>
<feature type="domain" description="EF-hand" evidence="5">
    <location>
        <begin position="39"/>
        <end position="74"/>
    </location>
</feature>
<keyword evidence="1" id="KW-0479">Metal-binding</keyword>
<sequence length="143" mass="15907">MLHTMDFNGRGRVGFGEFLELMKEASGESESNMGAMDPLDDTAQRRVFESLDSDSDGFLSRDDLFKLWSMLGESEESQEENDEITAASTQDGDSKEATPTPPQSAEATSFVERMLAFADVDKDGKLSYAEFVRVIETPPESWM</sequence>
<keyword evidence="2" id="KW-0677">Repeat</keyword>
<dbReference type="Gene3D" id="1.10.238.10">
    <property type="entry name" value="EF-hand"/>
    <property type="match status" value="1"/>
</dbReference>
<dbReference type="EMBL" id="BNJQ01000009">
    <property type="protein sequence ID" value="GHP05112.1"/>
    <property type="molecule type" value="Genomic_DNA"/>
</dbReference>
<dbReference type="SMART" id="SM00054">
    <property type="entry name" value="EFh"/>
    <property type="match status" value="3"/>
</dbReference>
<dbReference type="PANTHER" id="PTHR10827">
    <property type="entry name" value="RETICULOCALBIN"/>
    <property type="match status" value="1"/>
</dbReference>
<dbReference type="CDD" id="cd00051">
    <property type="entry name" value="EFh"/>
    <property type="match status" value="1"/>
</dbReference>
<keyword evidence="3" id="KW-0106">Calcium</keyword>
<feature type="domain" description="EF-hand" evidence="5">
    <location>
        <begin position="106"/>
        <end position="141"/>
    </location>
</feature>
<dbReference type="InterPro" id="IPR018247">
    <property type="entry name" value="EF_Hand_1_Ca_BS"/>
</dbReference>
<reference evidence="6" key="1">
    <citation type="submission" date="2020-10" db="EMBL/GenBank/DDBJ databases">
        <title>Unveiling of a novel bifunctional photoreceptor, Dualchrome1, isolated from a cosmopolitan green alga.</title>
        <authorList>
            <person name="Suzuki S."/>
            <person name="Kawachi M."/>
        </authorList>
    </citation>
    <scope>NUCLEOTIDE SEQUENCE</scope>
    <source>
        <strain evidence="6">NIES 2893</strain>
    </source>
</reference>
<evidence type="ECO:0000313" key="7">
    <source>
        <dbReference type="Proteomes" id="UP000660262"/>
    </source>
</evidence>
<dbReference type="SUPFAM" id="SSF47473">
    <property type="entry name" value="EF-hand"/>
    <property type="match status" value="1"/>
</dbReference>
<dbReference type="GO" id="GO:0005509">
    <property type="term" value="F:calcium ion binding"/>
    <property type="evidence" value="ECO:0007669"/>
    <property type="project" value="InterPro"/>
</dbReference>
<comment type="caution">
    <text evidence="6">The sequence shown here is derived from an EMBL/GenBank/DDBJ whole genome shotgun (WGS) entry which is preliminary data.</text>
</comment>
<feature type="compositionally biased region" description="Acidic residues" evidence="4">
    <location>
        <begin position="73"/>
        <end position="83"/>
    </location>
</feature>
<dbReference type="PANTHER" id="PTHR10827:SF98">
    <property type="entry name" value="45 KDA CALCIUM-BINDING PROTEIN"/>
    <property type="match status" value="1"/>
</dbReference>
<dbReference type="PROSITE" id="PS50222">
    <property type="entry name" value="EF_HAND_2"/>
    <property type="match status" value="3"/>
</dbReference>
<keyword evidence="7" id="KW-1185">Reference proteome</keyword>
<dbReference type="OrthoDB" id="167809at2759"/>
<accession>A0A830HEH8</accession>
<organism evidence="6 7">
    <name type="scientific">Pycnococcus provasolii</name>
    <dbReference type="NCBI Taxonomy" id="41880"/>
    <lineage>
        <taxon>Eukaryota</taxon>
        <taxon>Viridiplantae</taxon>
        <taxon>Chlorophyta</taxon>
        <taxon>Pseudoscourfieldiophyceae</taxon>
        <taxon>Pseudoscourfieldiales</taxon>
        <taxon>Pycnococcaceae</taxon>
        <taxon>Pycnococcus</taxon>
    </lineage>
</organism>
<evidence type="ECO:0000313" key="6">
    <source>
        <dbReference type="EMBL" id="GHP05112.1"/>
    </source>
</evidence>
<dbReference type="AlphaFoldDB" id="A0A830HEH8"/>
<feature type="domain" description="EF-hand" evidence="5">
    <location>
        <begin position="1"/>
        <end position="28"/>
    </location>
</feature>
<evidence type="ECO:0000256" key="1">
    <source>
        <dbReference type="ARBA" id="ARBA00022723"/>
    </source>
</evidence>
<dbReference type="Pfam" id="PF13499">
    <property type="entry name" value="EF-hand_7"/>
    <property type="match status" value="1"/>
</dbReference>
<protein>
    <recommendedName>
        <fullName evidence="5">EF-hand domain-containing protein</fullName>
    </recommendedName>
</protein>
<proteinExistence type="predicted"/>
<name>A0A830HEH8_9CHLO</name>
<evidence type="ECO:0000259" key="5">
    <source>
        <dbReference type="PROSITE" id="PS50222"/>
    </source>
</evidence>
<dbReference type="Proteomes" id="UP000660262">
    <property type="component" value="Unassembled WGS sequence"/>
</dbReference>
<gene>
    <name evidence="6" type="ORF">PPROV_000386400</name>
</gene>
<feature type="region of interest" description="Disordered" evidence="4">
    <location>
        <begin position="71"/>
        <end position="107"/>
    </location>
</feature>
<evidence type="ECO:0000256" key="4">
    <source>
        <dbReference type="SAM" id="MobiDB-lite"/>
    </source>
</evidence>
<dbReference type="InterPro" id="IPR002048">
    <property type="entry name" value="EF_hand_dom"/>
</dbReference>